<organism evidence="1 2">
    <name type="scientific">Clostridium disporicum</name>
    <dbReference type="NCBI Taxonomy" id="84024"/>
    <lineage>
        <taxon>Bacteria</taxon>
        <taxon>Bacillati</taxon>
        <taxon>Bacillota</taxon>
        <taxon>Clostridia</taxon>
        <taxon>Eubacteriales</taxon>
        <taxon>Clostridiaceae</taxon>
        <taxon>Clostridium</taxon>
    </lineage>
</organism>
<accession>A0A174HLF2</accession>
<name>A0A174HLF2_9CLOT</name>
<evidence type="ECO:0000313" key="1">
    <source>
        <dbReference type="EMBL" id="CUO75734.1"/>
    </source>
</evidence>
<dbReference type="Proteomes" id="UP000095558">
    <property type="component" value="Unassembled WGS sequence"/>
</dbReference>
<gene>
    <name evidence="1" type="ORF">ERS852470_03280</name>
</gene>
<dbReference type="EMBL" id="CYZV01000048">
    <property type="protein sequence ID" value="CUO75734.1"/>
    <property type="molecule type" value="Genomic_DNA"/>
</dbReference>
<sequence>MNIKILRLYVDNCRQMHKMPTWEGLNEFNKVFK</sequence>
<dbReference type="AlphaFoldDB" id="A0A174HLF2"/>
<evidence type="ECO:0000313" key="2">
    <source>
        <dbReference type="Proteomes" id="UP000095558"/>
    </source>
</evidence>
<protein>
    <submittedName>
        <fullName evidence="1">Uncharacterized protein</fullName>
    </submittedName>
</protein>
<proteinExistence type="predicted"/>
<reference evidence="1 2" key="1">
    <citation type="submission" date="2015-09" db="EMBL/GenBank/DDBJ databases">
        <authorList>
            <consortium name="Pathogen Informatics"/>
        </authorList>
    </citation>
    <scope>NUCLEOTIDE SEQUENCE [LARGE SCALE GENOMIC DNA]</scope>
    <source>
        <strain evidence="1 2">2789STDY5834855</strain>
    </source>
</reference>